<dbReference type="AlphaFoldDB" id="A0A8S1GRI7"/>
<organism evidence="2 3">
    <name type="scientific">Caenorhabditis auriculariae</name>
    <dbReference type="NCBI Taxonomy" id="2777116"/>
    <lineage>
        <taxon>Eukaryota</taxon>
        <taxon>Metazoa</taxon>
        <taxon>Ecdysozoa</taxon>
        <taxon>Nematoda</taxon>
        <taxon>Chromadorea</taxon>
        <taxon>Rhabditida</taxon>
        <taxon>Rhabditina</taxon>
        <taxon>Rhabditomorpha</taxon>
        <taxon>Rhabditoidea</taxon>
        <taxon>Rhabditidae</taxon>
        <taxon>Peloderinae</taxon>
        <taxon>Caenorhabditis</taxon>
    </lineage>
</organism>
<evidence type="ECO:0000256" key="1">
    <source>
        <dbReference type="SAM" id="MobiDB-lite"/>
    </source>
</evidence>
<name>A0A8S1GRI7_9PELO</name>
<evidence type="ECO:0000313" key="2">
    <source>
        <dbReference type="EMBL" id="CAD6185378.1"/>
    </source>
</evidence>
<dbReference type="Proteomes" id="UP000835052">
    <property type="component" value="Unassembled WGS sequence"/>
</dbReference>
<keyword evidence="3" id="KW-1185">Reference proteome</keyword>
<sequence length="110" mass="12460">MFALERESKNDSSARTTKRGKKTLAREDSDDVAAFLRDSQSPTDPNRFQIDGAARVAHKCTSSQNYRKISENERGLSECNTNHTDRNLPSISFFLGFAPKRSLRRPILLD</sequence>
<feature type="region of interest" description="Disordered" evidence="1">
    <location>
        <begin position="1"/>
        <end position="49"/>
    </location>
</feature>
<proteinExistence type="predicted"/>
<reference evidence="2" key="1">
    <citation type="submission" date="2020-10" db="EMBL/GenBank/DDBJ databases">
        <authorList>
            <person name="Kikuchi T."/>
        </authorList>
    </citation>
    <scope>NUCLEOTIDE SEQUENCE</scope>
    <source>
        <strain evidence="2">NKZ352</strain>
    </source>
</reference>
<comment type="caution">
    <text evidence="2">The sequence shown here is derived from an EMBL/GenBank/DDBJ whole genome shotgun (WGS) entry which is preliminary data.</text>
</comment>
<gene>
    <name evidence="2" type="ORF">CAUJ_LOCUS1297</name>
</gene>
<dbReference type="EMBL" id="CAJGYM010000002">
    <property type="protein sequence ID" value="CAD6185378.1"/>
    <property type="molecule type" value="Genomic_DNA"/>
</dbReference>
<protein>
    <submittedName>
        <fullName evidence="2">Uncharacterized protein</fullName>
    </submittedName>
</protein>
<feature type="compositionally biased region" description="Basic and acidic residues" evidence="1">
    <location>
        <begin position="1"/>
        <end position="12"/>
    </location>
</feature>
<evidence type="ECO:0000313" key="3">
    <source>
        <dbReference type="Proteomes" id="UP000835052"/>
    </source>
</evidence>
<accession>A0A8S1GRI7</accession>